<name>A0ABR2I8F1_9EUKA</name>
<accession>A0ABR2I8F1</accession>
<gene>
    <name evidence="1" type="ORF">M9Y10_013389</name>
</gene>
<dbReference type="Proteomes" id="UP001470230">
    <property type="component" value="Unassembled WGS sequence"/>
</dbReference>
<protein>
    <submittedName>
        <fullName evidence="1">Uncharacterized protein</fullName>
    </submittedName>
</protein>
<comment type="caution">
    <text evidence="1">The sequence shown here is derived from an EMBL/GenBank/DDBJ whole genome shotgun (WGS) entry which is preliminary data.</text>
</comment>
<proteinExistence type="predicted"/>
<evidence type="ECO:0000313" key="1">
    <source>
        <dbReference type="EMBL" id="KAK8858287.1"/>
    </source>
</evidence>
<sequence length="1310" mass="152127">MKSGSHARYFVIFPKRTSIQGSNNNQTAKLNDENPMFRERKEVDIEEQNNNGLNRKYPYPSSFLPDFIFQNTAPHPYFIFYNLNIIFNQTTDGNIIEPKIPQKSIISQLNDYFGGIDILSLAQLKVDLVKVSDTWNKRFPEAKSFLFVPIQDDKFEVSSVPDLQSLHLLGFSLNICIFILFFIGEKNLYNMKLGPDNSDNDVHFMVFYNVDKSKIELKPKNVNDNGNNSQRITIYRNKKWLTFQRVEMGYISNESLEVDTSYFKKSDSNAKGKILFLDIDKREKIPFIKIPFLKSDKCFEKVFLHWVQSEDKPSHLTVSLTTQNVKIKIESNKKEQAKLIKIKSIATCTSEPGSRTSTKEKTDDYNLEGLTENNEIIIAETNDSAYFVIEKRCDQSFPTKFEDNLKKKRLTFCGPISKENIKESIISFRDRLKHPLTYGDVLNSNHPFMNILCYYNILNIMISSSDYIDKKIERDTTYDSEFKIRIVPIESDGPYVDYKQHNKQEIFDILKYFEVNNELGLPWKRMIEQYPQILSLGKDDSEAKMYLRQEDIKSKEKYQGFESMYYDFWLNLAWKMAPLCRNLTNIYQPICNSAIEEFLNSTIGLNPIICPIIYDEYMETSKTCCLSYFSSIDYIDPVNELLMRDVKSTDEFLLRTTNPNLFANKTVVEENCKNGAFPIKYQTLLTRLENKRNQQTPDPSFRFRPSIDLERIIEGTELEIKKSAPNYNYSFYRINEGNVILVSQFTISSKYKLSYIYVSGNMVFAVSNNNNNQFVYGHCKALDTEISFYKPYKGEFIAAVYIEEDACLIICYKFNNEYHFTGYDVNGQINDVLFPDIQIKSLVVLSRTYFASFDGKKNKINKKGDGVCVFKYNAVERIVEYHQFSDLWRINDKSIFKEILEEKAKNNSMCFIGSRFDFGENNDKSSFCVYKYNEEKYLFEGISKNKKFKPVLNFHLNIQVDNNNDGQDLENEENKLLDNRISSYNGRSNENSYIRSMLSCVPLQPPPSSPPPKKKKSKSSPPPPVFTLFKLSCSLTELYPSIIVTKGSVVYCDSNDLFSLYRCDPKVYRIISHQIWGFYVNTISRLSLFSTERLLSNYQFDNLNIALIVDTSGQGSHLSNLLFGTRFDKHLVLEDDIWTGCSYSGNLASIILLFCVKDVENIYNAIQMRMNINNRDQKVSIFVCQNDGVKNTIKFSDDPKIIVAGANSKVGTIKEEIKFVNDNEFEDNVHKFRNLLKGSFSDSKTAINFAKEIVTQYLACGTFAHYPLQTIENYSKEEITDIYTNYDEDIHDEDFLLEEFFNWQLIPQTQ</sequence>
<keyword evidence="2" id="KW-1185">Reference proteome</keyword>
<dbReference type="EMBL" id="JAPFFF010000019">
    <property type="protein sequence ID" value="KAK8858287.1"/>
    <property type="molecule type" value="Genomic_DNA"/>
</dbReference>
<organism evidence="1 2">
    <name type="scientific">Tritrichomonas musculus</name>
    <dbReference type="NCBI Taxonomy" id="1915356"/>
    <lineage>
        <taxon>Eukaryota</taxon>
        <taxon>Metamonada</taxon>
        <taxon>Parabasalia</taxon>
        <taxon>Tritrichomonadida</taxon>
        <taxon>Tritrichomonadidae</taxon>
        <taxon>Tritrichomonas</taxon>
    </lineage>
</organism>
<evidence type="ECO:0000313" key="2">
    <source>
        <dbReference type="Proteomes" id="UP001470230"/>
    </source>
</evidence>
<reference evidence="1 2" key="1">
    <citation type="submission" date="2024-04" db="EMBL/GenBank/DDBJ databases">
        <title>Tritrichomonas musculus Genome.</title>
        <authorList>
            <person name="Alves-Ferreira E."/>
            <person name="Grigg M."/>
            <person name="Lorenzi H."/>
            <person name="Galac M."/>
        </authorList>
    </citation>
    <scope>NUCLEOTIDE SEQUENCE [LARGE SCALE GENOMIC DNA]</scope>
    <source>
        <strain evidence="1 2">EAF2021</strain>
    </source>
</reference>